<sequence length="527" mass="57835">MGGDGKHRWKISFHSNKSSSSSSSPKSQPPSQFLCPISGSLMFDPVVVSSGQTFERTSVQVCRDLSFVPSLPDGTFPDFDVVIPNLALKSTILTWCNTSNFPPPDAPDYFAIQLILKSRMSKFGWNIRDSERDLLRGVGDKPKVGFSHAATELYPRAERLYSSSSSEESVIGSLNANVPATPLLPFATRPSCYSNSESESDFEATLTNYSFSDETDVITKLNSADVYDQEQVLISLRKKTRISEEARVSLCTSKLLTALKSALLSKYSDVQTNAAALIVNLSLHKANKVKIVRSGIVPPLIDILKGGLPESQEHAAGALFSLALEDENRTAIGVLGALQPLLHALRSDSERTRQDSALALYHLSLNQTNRVKLVKLGAVLTLLTMLKRGELLGRVLLILCNLAMCAEGKSTMLDSNAVDCLVGILRNESESESTRENCVAVLYSLSSGSLRFKGLAREARAVDVLRVVEEKGSERGREKAKRMLMMLRERDEGEDEEVDWEGVLEGGVSRNRYRVGRKVHGPNSTEF</sequence>
<evidence type="ECO:0000256" key="8">
    <source>
        <dbReference type="PROSITE-ProRule" id="PRU00259"/>
    </source>
</evidence>
<gene>
    <name evidence="11" type="ORF">POM88_029474</name>
</gene>
<evidence type="ECO:0000256" key="7">
    <source>
        <dbReference type="ARBA" id="ARBA00022786"/>
    </source>
</evidence>
<comment type="caution">
    <text evidence="11">The sequence shown here is derived from an EMBL/GenBank/DDBJ whole genome shotgun (WGS) entry which is preliminary data.</text>
</comment>
<dbReference type="AlphaFoldDB" id="A0AAD8HU39"/>
<dbReference type="PROSITE" id="PS51698">
    <property type="entry name" value="U_BOX"/>
    <property type="match status" value="1"/>
</dbReference>
<evidence type="ECO:0000313" key="12">
    <source>
        <dbReference type="Proteomes" id="UP001237642"/>
    </source>
</evidence>
<dbReference type="PANTHER" id="PTHR23315:SF276">
    <property type="entry name" value="U-BOX DOMAIN-CONTAINING PROTEIN 38"/>
    <property type="match status" value="1"/>
</dbReference>
<keyword evidence="7" id="KW-0833">Ubl conjugation pathway</keyword>
<dbReference type="PROSITE" id="PS50176">
    <property type="entry name" value="ARM_REPEAT"/>
    <property type="match status" value="2"/>
</dbReference>
<name>A0AAD8HU39_9APIA</name>
<dbReference type="InterPro" id="IPR013083">
    <property type="entry name" value="Znf_RING/FYVE/PHD"/>
</dbReference>
<dbReference type="SUPFAM" id="SSF57850">
    <property type="entry name" value="RING/U-box"/>
    <property type="match status" value="1"/>
</dbReference>
<dbReference type="SMART" id="SM00185">
    <property type="entry name" value="ARM"/>
    <property type="match status" value="4"/>
</dbReference>
<dbReference type="Gene3D" id="3.30.40.10">
    <property type="entry name" value="Zinc/RING finger domain, C3HC4 (zinc finger)"/>
    <property type="match status" value="1"/>
</dbReference>
<keyword evidence="12" id="KW-1185">Reference proteome</keyword>
<organism evidence="11 12">
    <name type="scientific">Heracleum sosnowskyi</name>
    <dbReference type="NCBI Taxonomy" id="360622"/>
    <lineage>
        <taxon>Eukaryota</taxon>
        <taxon>Viridiplantae</taxon>
        <taxon>Streptophyta</taxon>
        <taxon>Embryophyta</taxon>
        <taxon>Tracheophyta</taxon>
        <taxon>Spermatophyta</taxon>
        <taxon>Magnoliopsida</taxon>
        <taxon>eudicotyledons</taxon>
        <taxon>Gunneridae</taxon>
        <taxon>Pentapetalae</taxon>
        <taxon>asterids</taxon>
        <taxon>campanulids</taxon>
        <taxon>Apiales</taxon>
        <taxon>Apiaceae</taxon>
        <taxon>Apioideae</taxon>
        <taxon>apioid superclade</taxon>
        <taxon>Tordylieae</taxon>
        <taxon>Tordyliinae</taxon>
        <taxon>Heracleum</taxon>
    </lineage>
</organism>
<evidence type="ECO:0000256" key="1">
    <source>
        <dbReference type="ARBA" id="ARBA00000900"/>
    </source>
</evidence>
<dbReference type="InterPro" id="IPR011989">
    <property type="entry name" value="ARM-like"/>
</dbReference>
<accession>A0AAD8HU39</accession>
<reference evidence="11" key="1">
    <citation type="submission" date="2023-02" db="EMBL/GenBank/DDBJ databases">
        <title>Genome of toxic invasive species Heracleum sosnowskyi carries increased number of genes despite the absence of recent whole-genome duplications.</title>
        <authorList>
            <person name="Schelkunov M."/>
            <person name="Shtratnikova V."/>
            <person name="Makarenko M."/>
            <person name="Klepikova A."/>
            <person name="Omelchenko D."/>
            <person name="Novikova G."/>
            <person name="Obukhova E."/>
            <person name="Bogdanov V."/>
            <person name="Penin A."/>
            <person name="Logacheva M."/>
        </authorList>
    </citation>
    <scope>NUCLEOTIDE SEQUENCE</scope>
    <source>
        <strain evidence="11">Hsosn_3</strain>
        <tissue evidence="11">Leaf</tissue>
    </source>
</reference>
<dbReference type="EC" id="2.3.2.27" evidence="4"/>
<dbReference type="Proteomes" id="UP001237642">
    <property type="component" value="Unassembled WGS sequence"/>
</dbReference>
<evidence type="ECO:0000313" key="11">
    <source>
        <dbReference type="EMBL" id="KAK1373281.1"/>
    </source>
</evidence>
<dbReference type="Pfam" id="PF04564">
    <property type="entry name" value="U-box"/>
    <property type="match status" value="1"/>
</dbReference>
<dbReference type="InterPro" id="IPR016024">
    <property type="entry name" value="ARM-type_fold"/>
</dbReference>
<feature type="repeat" description="ARM" evidence="8">
    <location>
        <begin position="295"/>
        <end position="332"/>
    </location>
</feature>
<dbReference type="PANTHER" id="PTHR23315">
    <property type="entry name" value="U BOX DOMAIN-CONTAINING"/>
    <property type="match status" value="1"/>
</dbReference>
<evidence type="ECO:0000256" key="2">
    <source>
        <dbReference type="ARBA" id="ARBA00003861"/>
    </source>
</evidence>
<dbReference type="SMART" id="SM00504">
    <property type="entry name" value="Ubox"/>
    <property type="match status" value="1"/>
</dbReference>
<evidence type="ECO:0000256" key="6">
    <source>
        <dbReference type="ARBA" id="ARBA00022737"/>
    </source>
</evidence>
<protein>
    <recommendedName>
        <fullName evidence="4">RING-type E3 ubiquitin transferase</fullName>
        <ecNumber evidence="4">2.3.2.27</ecNumber>
    </recommendedName>
</protein>
<comment type="catalytic activity">
    <reaction evidence="1">
        <text>S-ubiquitinyl-[E2 ubiquitin-conjugating enzyme]-L-cysteine + [acceptor protein]-L-lysine = [E2 ubiquitin-conjugating enzyme]-L-cysteine + N(6)-ubiquitinyl-[acceptor protein]-L-lysine.</text>
        <dbReference type="EC" id="2.3.2.27"/>
    </reaction>
</comment>
<dbReference type="InterPro" id="IPR003613">
    <property type="entry name" value="Ubox_domain"/>
</dbReference>
<feature type="compositionally biased region" description="Low complexity" evidence="9">
    <location>
        <begin position="17"/>
        <end position="31"/>
    </location>
</feature>
<evidence type="ECO:0000256" key="4">
    <source>
        <dbReference type="ARBA" id="ARBA00012483"/>
    </source>
</evidence>
<reference evidence="11" key="2">
    <citation type="submission" date="2023-05" db="EMBL/GenBank/DDBJ databases">
        <authorList>
            <person name="Schelkunov M.I."/>
        </authorList>
    </citation>
    <scope>NUCLEOTIDE SEQUENCE</scope>
    <source>
        <strain evidence="11">Hsosn_3</strain>
        <tissue evidence="11">Leaf</tissue>
    </source>
</reference>
<feature type="repeat" description="ARM" evidence="8">
    <location>
        <begin position="336"/>
        <end position="378"/>
    </location>
</feature>
<feature type="domain" description="U-box" evidence="10">
    <location>
        <begin position="28"/>
        <end position="102"/>
    </location>
</feature>
<dbReference type="Pfam" id="PF00514">
    <property type="entry name" value="Arm"/>
    <property type="match status" value="2"/>
</dbReference>
<evidence type="ECO:0000256" key="3">
    <source>
        <dbReference type="ARBA" id="ARBA00004906"/>
    </source>
</evidence>
<dbReference type="GO" id="GO:0016567">
    <property type="term" value="P:protein ubiquitination"/>
    <property type="evidence" value="ECO:0007669"/>
    <property type="project" value="InterPro"/>
</dbReference>
<dbReference type="SUPFAM" id="SSF48371">
    <property type="entry name" value="ARM repeat"/>
    <property type="match status" value="1"/>
</dbReference>
<dbReference type="Gene3D" id="1.25.10.10">
    <property type="entry name" value="Leucine-rich Repeat Variant"/>
    <property type="match status" value="1"/>
</dbReference>
<evidence type="ECO:0000259" key="10">
    <source>
        <dbReference type="PROSITE" id="PS51698"/>
    </source>
</evidence>
<keyword evidence="6" id="KW-0677">Repeat</keyword>
<dbReference type="FunFam" id="1.25.10.10:FF:000578">
    <property type="entry name" value="RING-type E3 ubiquitin transferase"/>
    <property type="match status" value="1"/>
</dbReference>
<comment type="pathway">
    <text evidence="3">Protein modification; protein ubiquitination.</text>
</comment>
<evidence type="ECO:0000256" key="5">
    <source>
        <dbReference type="ARBA" id="ARBA00022679"/>
    </source>
</evidence>
<dbReference type="InterPro" id="IPR000225">
    <property type="entry name" value="Armadillo"/>
</dbReference>
<feature type="region of interest" description="Disordered" evidence="9">
    <location>
        <begin position="1"/>
        <end position="31"/>
    </location>
</feature>
<proteinExistence type="predicted"/>
<evidence type="ECO:0000256" key="9">
    <source>
        <dbReference type="SAM" id="MobiDB-lite"/>
    </source>
</evidence>
<dbReference type="GO" id="GO:0061630">
    <property type="term" value="F:ubiquitin protein ligase activity"/>
    <property type="evidence" value="ECO:0007669"/>
    <property type="project" value="UniProtKB-EC"/>
</dbReference>
<keyword evidence="5 11" id="KW-0808">Transferase</keyword>
<dbReference type="EMBL" id="JAUIZM010000007">
    <property type="protein sequence ID" value="KAK1373281.1"/>
    <property type="molecule type" value="Genomic_DNA"/>
</dbReference>
<comment type="function">
    <text evidence="2">Functions as an E3 ubiquitin ligase.</text>
</comment>